<sequence length="353" mass="40492">CLFRLALPKVSQMSESESRKKEMDRLLACLNKAVLKIAHSFHDKNSTEDSTVNEAQWFRKIAWNLAVQCDKDPVTMREFFILSYKLSRFCPSDQVILIAQKTCLLMAAAVDLEQGRKASTTSEQTQLLNRALEEINECKHIWNILKETGNFSGDPCETLLLLYEFEVKAKMNDPLLDSFLESLWELPHLECKTFETIALLAVEKPAHYPSIALKALNRALLLYKKKQSIDAVKYSKCVRNLINLLVPDGVPSTELCPPEEIWGYFEDALSFISHTEDYPESETLWLMVKSWNIGIYMYGGKKYVSAEKWCDLSLRFLDHLGSLKRNYETQMNTLYGELVEALSKSKGSVFNEE</sequence>
<accession>A0A485MF55</accession>
<dbReference type="GO" id="GO:0007131">
    <property type="term" value="P:reciprocal meiotic recombination"/>
    <property type="evidence" value="ECO:0007669"/>
    <property type="project" value="TreeGrafter"/>
</dbReference>
<dbReference type="GO" id="GO:0000801">
    <property type="term" value="C:central element"/>
    <property type="evidence" value="ECO:0007669"/>
    <property type="project" value="TreeGrafter"/>
</dbReference>
<evidence type="ECO:0000313" key="2">
    <source>
        <dbReference type="Proteomes" id="UP000386466"/>
    </source>
</evidence>
<dbReference type="GO" id="GO:0007130">
    <property type="term" value="P:synaptonemal complex assembly"/>
    <property type="evidence" value="ECO:0007669"/>
    <property type="project" value="TreeGrafter"/>
</dbReference>
<name>A0A485MF55_LYNPA</name>
<dbReference type="GO" id="GO:0007060">
    <property type="term" value="P:male meiosis chromosome segregation"/>
    <property type="evidence" value="ECO:0007669"/>
    <property type="project" value="TreeGrafter"/>
</dbReference>
<dbReference type="PANTHER" id="PTHR47083">
    <property type="entry name" value="TESTIS-EXPRESSED PROTEIN 11"/>
    <property type="match status" value="1"/>
</dbReference>
<organism evidence="1 2">
    <name type="scientific">Lynx pardinus</name>
    <name type="common">Iberian lynx</name>
    <name type="synonym">Felis pardina</name>
    <dbReference type="NCBI Taxonomy" id="191816"/>
    <lineage>
        <taxon>Eukaryota</taxon>
        <taxon>Metazoa</taxon>
        <taxon>Chordata</taxon>
        <taxon>Craniata</taxon>
        <taxon>Vertebrata</taxon>
        <taxon>Euteleostomi</taxon>
        <taxon>Mammalia</taxon>
        <taxon>Eutheria</taxon>
        <taxon>Laurasiatheria</taxon>
        <taxon>Carnivora</taxon>
        <taxon>Feliformia</taxon>
        <taxon>Felidae</taxon>
        <taxon>Felinae</taxon>
        <taxon>Lynx</taxon>
    </lineage>
</organism>
<dbReference type="InterPro" id="IPR042861">
    <property type="entry name" value="TEX11"/>
</dbReference>
<protein>
    <submittedName>
        <fullName evidence="1">Testis-expressed sequence 11</fullName>
    </submittedName>
</protein>
<dbReference type="EMBL" id="CAAGRJ010001513">
    <property type="protein sequence ID" value="VFV19471.1"/>
    <property type="molecule type" value="Genomic_DNA"/>
</dbReference>
<dbReference type="AlphaFoldDB" id="A0A485MF55"/>
<proteinExistence type="predicted"/>
<reference evidence="1 2" key="1">
    <citation type="submission" date="2019-01" db="EMBL/GenBank/DDBJ databases">
        <authorList>
            <person name="Alioto T."/>
            <person name="Alioto T."/>
        </authorList>
    </citation>
    <scope>NUCLEOTIDE SEQUENCE [LARGE SCALE GENOMIC DNA]</scope>
</reference>
<dbReference type="Proteomes" id="UP000386466">
    <property type="component" value="Unassembled WGS sequence"/>
</dbReference>
<dbReference type="PANTHER" id="PTHR47083:SF1">
    <property type="entry name" value="TESTIS-EXPRESSED PROTEIN 11"/>
    <property type="match status" value="1"/>
</dbReference>
<keyword evidence="2" id="KW-1185">Reference proteome</keyword>
<feature type="non-terminal residue" evidence="1">
    <location>
        <position position="1"/>
    </location>
</feature>
<gene>
    <name evidence="1" type="ORF">LYPA_23C001550</name>
</gene>
<evidence type="ECO:0000313" key="1">
    <source>
        <dbReference type="EMBL" id="VFV19471.1"/>
    </source>
</evidence>